<evidence type="ECO:0000256" key="2">
    <source>
        <dbReference type="SAM" id="MobiDB-lite"/>
    </source>
</evidence>
<protein>
    <submittedName>
        <fullName evidence="3">1,2-epoxyphenylacetyl-CoA isomerase</fullName>
        <ecNumber evidence="3">5.3.3.18</ecNumber>
    </submittedName>
</protein>
<dbReference type="EMBL" id="JYNL01000048">
    <property type="protein sequence ID" value="KMO72040.1"/>
    <property type="molecule type" value="Genomic_DNA"/>
</dbReference>
<dbReference type="RefSeq" id="WP_082168978.1">
    <property type="nucleotide sequence ID" value="NZ_JYNL01000048.1"/>
</dbReference>
<keyword evidence="3" id="KW-0413">Isomerase</keyword>
<dbReference type="Gene3D" id="1.10.12.10">
    <property type="entry name" value="Lyase 2-enoyl-coa Hydratase, Chain A, domain 2"/>
    <property type="match status" value="1"/>
</dbReference>
<dbReference type="InterPro" id="IPR029045">
    <property type="entry name" value="ClpP/crotonase-like_dom_sf"/>
</dbReference>
<dbReference type="EC" id="5.3.3.18" evidence="3"/>
<dbReference type="STRING" id="37916.MCHLDSM_04189"/>
<evidence type="ECO:0000313" key="3">
    <source>
        <dbReference type="EMBL" id="KMO72040.1"/>
    </source>
</evidence>
<dbReference type="SUPFAM" id="SSF52096">
    <property type="entry name" value="ClpP/crotonase"/>
    <property type="match status" value="1"/>
</dbReference>
<feature type="region of interest" description="Disordered" evidence="2">
    <location>
        <begin position="254"/>
        <end position="273"/>
    </location>
</feature>
<name>A0A0J6VM03_9MYCO</name>
<dbReference type="Pfam" id="PF00378">
    <property type="entry name" value="ECH_1"/>
    <property type="match status" value="1"/>
</dbReference>
<evidence type="ECO:0000313" key="4">
    <source>
        <dbReference type="Proteomes" id="UP000036513"/>
    </source>
</evidence>
<dbReference type="GO" id="GO:0016853">
    <property type="term" value="F:isomerase activity"/>
    <property type="evidence" value="ECO:0007669"/>
    <property type="project" value="UniProtKB-KW"/>
</dbReference>
<proteinExistence type="inferred from homology"/>
<sequence>MASVLEVTHPLPEIAVLTLNRPDKLNALSYELVEALHAELDALAADNTCRVAVLTGAGRGFCSGLDLGAPSPDEAGGGTEFPRSGMRWQERIADLTAKIHRLRQPVIAAVNGVAYGGGLGIAAACDIRVAGRSAKFCTQFIKLGLGGCDIGVSYTLPRIVGAGTAFDLILTARAVDADEALRLGLVSRIADSALDEALTIAETLCGYGKFGLESTKQVLWANLDAGSLEAALHLENRSQILASTSGEMREAASKVLRKPDPPPRLQPASKNARKVHAECNFGGRG</sequence>
<organism evidence="3 4">
    <name type="scientific">Mycolicibacterium chlorophenolicum</name>
    <dbReference type="NCBI Taxonomy" id="37916"/>
    <lineage>
        <taxon>Bacteria</taxon>
        <taxon>Bacillati</taxon>
        <taxon>Actinomycetota</taxon>
        <taxon>Actinomycetes</taxon>
        <taxon>Mycobacteriales</taxon>
        <taxon>Mycobacteriaceae</taxon>
        <taxon>Mycolicibacterium</taxon>
    </lineage>
</organism>
<reference evidence="3 4" key="1">
    <citation type="journal article" date="2015" name="Genome Biol. Evol.">
        <title>Characterization of Three Mycobacterium spp. with Potential Use in Bioremediation by Genome Sequencing and Comparative Genomics.</title>
        <authorList>
            <person name="Das S."/>
            <person name="Pettersson B.M."/>
            <person name="Behra P.R."/>
            <person name="Ramesh M."/>
            <person name="Dasgupta S."/>
            <person name="Bhattacharya A."/>
            <person name="Kirsebom L.A."/>
        </authorList>
    </citation>
    <scope>NUCLEOTIDE SEQUENCE [LARGE SCALE GENOMIC DNA]</scope>
    <source>
        <strain evidence="3 4">DSM 43826</strain>
    </source>
</reference>
<dbReference type="CDD" id="cd06558">
    <property type="entry name" value="crotonase-like"/>
    <property type="match status" value="1"/>
</dbReference>
<accession>A0A0J6VM03</accession>
<dbReference type="InterPro" id="IPR014748">
    <property type="entry name" value="Enoyl-CoA_hydra_C"/>
</dbReference>
<dbReference type="AlphaFoldDB" id="A0A0J6VM03"/>
<dbReference type="Gene3D" id="3.90.226.10">
    <property type="entry name" value="2-enoyl-CoA Hydratase, Chain A, domain 1"/>
    <property type="match status" value="1"/>
</dbReference>
<comment type="caution">
    <text evidence="3">The sequence shown here is derived from an EMBL/GenBank/DDBJ whole genome shotgun (WGS) entry which is preliminary data.</text>
</comment>
<dbReference type="SMR" id="A0A0J6VM03"/>
<gene>
    <name evidence="3" type="primary">paaG_2</name>
    <name evidence="3" type="ORF">MCHLDSM_04189</name>
</gene>
<evidence type="ECO:0000256" key="1">
    <source>
        <dbReference type="ARBA" id="ARBA00005254"/>
    </source>
</evidence>
<dbReference type="PANTHER" id="PTHR43802:SF1">
    <property type="entry name" value="IP11341P-RELATED"/>
    <property type="match status" value="1"/>
</dbReference>
<dbReference type="InterPro" id="IPR001753">
    <property type="entry name" value="Enoyl-CoA_hydra/iso"/>
</dbReference>
<dbReference type="PANTHER" id="PTHR43802">
    <property type="entry name" value="ENOYL-COA HYDRATASE"/>
    <property type="match status" value="1"/>
</dbReference>
<dbReference type="PATRIC" id="fig|37916.4.peg.4157"/>
<keyword evidence="4" id="KW-1185">Reference proteome</keyword>
<dbReference type="Proteomes" id="UP000036513">
    <property type="component" value="Unassembled WGS sequence"/>
</dbReference>
<comment type="similarity">
    <text evidence="1">Belongs to the enoyl-CoA hydratase/isomerase family.</text>
</comment>